<evidence type="ECO:0000259" key="2">
    <source>
        <dbReference type="Pfam" id="PF13204"/>
    </source>
</evidence>
<organism evidence="3 4">
    <name type="scientific">Crateriforma conspicua</name>
    <dbReference type="NCBI Taxonomy" id="2527996"/>
    <lineage>
        <taxon>Bacteria</taxon>
        <taxon>Pseudomonadati</taxon>
        <taxon>Planctomycetota</taxon>
        <taxon>Planctomycetia</taxon>
        <taxon>Planctomycetales</taxon>
        <taxon>Planctomycetaceae</taxon>
        <taxon>Crateriforma</taxon>
    </lineage>
</organism>
<dbReference type="InterPro" id="IPR017853">
    <property type="entry name" value="GH"/>
</dbReference>
<evidence type="ECO:0000313" key="4">
    <source>
        <dbReference type="Proteomes" id="UP000316476"/>
    </source>
</evidence>
<dbReference type="PANTHER" id="PTHR37836:SF3">
    <property type="entry name" value="ENDOGLUCANASE"/>
    <property type="match status" value="1"/>
</dbReference>
<dbReference type="PANTHER" id="PTHR37836">
    <property type="entry name" value="LMO1036 PROTEIN"/>
    <property type="match status" value="1"/>
</dbReference>
<gene>
    <name evidence="3" type="ORF">V7x_01600</name>
</gene>
<feature type="region of interest" description="Disordered" evidence="1">
    <location>
        <begin position="264"/>
        <end position="288"/>
    </location>
</feature>
<proteinExistence type="predicted"/>
<reference evidence="3 4" key="1">
    <citation type="submission" date="2019-02" db="EMBL/GenBank/DDBJ databases">
        <title>Deep-cultivation of Planctomycetes and their phenomic and genomic characterization uncovers novel biology.</title>
        <authorList>
            <person name="Wiegand S."/>
            <person name="Jogler M."/>
            <person name="Boedeker C."/>
            <person name="Pinto D."/>
            <person name="Vollmers J."/>
            <person name="Rivas-Marin E."/>
            <person name="Kohn T."/>
            <person name="Peeters S.H."/>
            <person name="Heuer A."/>
            <person name="Rast P."/>
            <person name="Oberbeckmann S."/>
            <person name="Bunk B."/>
            <person name="Jeske O."/>
            <person name="Meyerdierks A."/>
            <person name="Storesund J.E."/>
            <person name="Kallscheuer N."/>
            <person name="Luecker S."/>
            <person name="Lage O.M."/>
            <person name="Pohl T."/>
            <person name="Merkel B.J."/>
            <person name="Hornburger P."/>
            <person name="Mueller R.-W."/>
            <person name="Bruemmer F."/>
            <person name="Labrenz M."/>
            <person name="Spormann A.M."/>
            <person name="Op Den Camp H."/>
            <person name="Overmann J."/>
            <person name="Amann R."/>
            <person name="Jetten M.S.M."/>
            <person name="Mascher T."/>
            <person name="Medema M.H."/>
            <person name="Devos D.P."/>
            <person name="Kaster A.-K."/>
            <person name="Ovreas L."/>
            <person name="Rohde M."/>
            <person name="Galperin M.Y."/>
            <person name="Jogler C."/>
        </authorList>
    </citation>
    <scope>NUCLEOTIDE SEQUENCE [LARGE SCALE GENOMIC DNA]</scope>
    <source>
        <strain evidence="3 4">V7</strain>
    </source>
</reference>
<dbReference type="AlphaFoldDB" id="A0A5C6FQU1"/>
<dbReference type="EMBL" id="SJPZ01000001">
    <property type="protein sequence ID" value="TWU64616.1"/>
    <property type="molecule type" value="Genomic_DNA"/>
</dbReference>
<sequence>MLKHGVLKIGSTKNIFHADGTPFLWLADSWWHGMTTLLKWPENFQTLTTDRKDKGLSVIQFAIGFPCDITEFDPRGANEAGFPTSQDYRRINPAYLDRVDLRVRHLVDQGMVPNILGTWGDYLPWFGQENMRRYWRYVIAWYGVYPVTWTVAGETTLTYYLLEPERKAAALRMQRDGWAEVARCIKKTDPFQRILTDHPGPSSGGFQPISDMSLLDIIMVQPGHRGWDDLPDAGVSPSFWSSDFGGRIFPGWHRNGTSIFTRQSASNFRPSSPVGHPPSPSESIRRWSRIITQRRPLSTLR</sequence>
<feature type="domain" description="Apiosidase-like catalytic" evidence="2">
    <location>
        <begin position="13"/>
        <end position="225"/>
    </location>
</feature>
<protein>
    <submittedName>
        <fullName evidence="3">Putative endoglucanase</fullName>
    </submittedName>
</protein>
<dbReference type="Proteomes" id="UP000316476">
    <property type="component" value="Unassembled WGS sequence"/>
</dbReference>
<dbReference type="Gene3D" id="3.20.20.80">
    <property type="entry name" value="Glycosidases"/>
    <property type="match status" value="1"/>
</dbReference>
<evidence type="ECO:0000313" key="3">
    <source>
        <dbReference type="EMBL" id="TWU64616.1"/>
    </source>
</evidence>
<evidence type="ECO:0000256" key="1">
    <source>
        <dbReference type="SAM" id="MobiDB-lite"/>
    </source>
</evidence>
<dbReference type="SUPFAM" id="SSF51445">
    <property type="entry name" value="(Trans)glycosidases"/>
    <property type="match status" value="1"/>
</dbReference>
<dbReference type="Pfam" id="PF13204">
    <property type="entry name" value="Apiosidase"/>
    <property type="match status" value="1"/>
</dbReference>
<dbReference type="InterPro" id="IPR025277">
    <property type="entry name" value="Apiosidase-like_cat_dom"/>
</dbReference>
<comment type="caution">
    <text evidence="3">The sequence shown here is derived from an EMBL/GenBank/DDBJ whole genome shotgun (WGS) entry which is preliminary data.</text>
</comment>
<accession>A0A5C6FQU1</accession>
<name>A0A5C6FQU1_9PLAN</name>